<dbReference type="InterPro" id="IPR010060">
    <property type="entry name" value="NRPS_synth"/>
</dbReference>
<dbReference type="InterPro" id="IPR020845">
    <property type="entry name" value="AMP-binding_CS"/>
</dbReference>
<dbReference type="Pfam" id="PF00550">
    <property type="entry name" value="PP-binding"/>
    <property type="match status" value="2"/>
</dbReference>
<evidence type="ECO:0000256" key="1">
    <source>
        <dbReference type="ARBA" id="ARBA00001957"/>
    </source>
</evidence>
<feature type="domain" description="Carrier" evidence="7">
    <location>
        <begin position="2043"/>
        <end position="2117"/>
    </location>
</feature>
<evidence type="ECO:0000256" key="6">
    <source>
        <dbReference type="SAM" id="MobiDB-lite"/>
    </source>
</evidence>
<dbReference type="GO" id="GO:0043041">
    <property type="term" value="P:amino acid activation for nonribosomal peptide biosynthetic process"/>
    <property type="evidence" value="ECO:0007669"/>
    <property type="project" value="TreeGrafter"/>
</dbReference>
<evidence type="ECO:0000256" key="3">
    <source>
        <dbReference type="ARBA" id="ARBA00022553"/>
    </source>
</evidence>
<keyword evidence="4" id="KW-0479">Metal-binding</keyword>
<dbReference type="InterPro" id="IPR020806">
    <property type="entry name" value="PKS_PP-bd"/>
</dbReference>
<dbReference type="InterPro" id="IPR025110">
    <property type="entry name" value="AMP-bd_C"/>
</dbReference>
<dbReference type="Proteomes" id="UP000435802">
    <property type="component" value="Unassembled WGS sequence"/>
</dbReference>
<comment type="caution">
    <text evidence="8">The sequence shown here is derived from an EMBL/GenBank/DDBJ whole genome shotgun (WGS) entry which is preliminary data.</text>
</comment>
<dbReference type="InterPro" id="IPR010071">
    <property type="entry name" value="AA_adenyl_dom"/>
</dbReference>
<evidence type="ECO:0000256" key="2">
    <source>
        <dbReference type="ARBA" id="ARBA00022450"/>
    </source>
</evidence>
<reference evidence="8 9" key="1">
    <citation type="submission" date="2019-12" db="EMBL/GenBank/DDBJ databases">
        <title>Shinella kummerowiae sp. nov., a symbiotic bacterium isolated from root nodules of the herbal legume Kummerowia stipulacea.</title>
        <authorList>
            <person name="Gao J."/>
        </authorList>
    </citation>
    <scope>NUCLEOTIDE SEQUENCE [LARGE SCALE GENOMIC DNA]</scope>
    <source>
        <strain evidence="8 9">CCBAU 25048</strain>
    </source>
</reference>
<dbReference type="Gene3D" id="3.30.559.30">
    <property type="entry name" value="Nonribosomal peptide synthetase, condensation domain"/>
    <property type="match status" value="3"/>
</dbReference>
<dbReference type="FunFam" id="3.30.300.30:FF:000015">
    <property type="entry name" value="Nonribosomal peptide synthase SidD"/>
    <property type="match status" value="1"/>
</dbReference>
<evidence type="ECO:0000313" key="8">
    <source>
        <dbReference type="EMBL" id="MXN45485.1"/>
    </source>
</evidence>
<dbReference type="RefSeq" id="WP_160858813.1">
    <property type="nucleotide sequence ID" value="NZ_WUMK01000003.1"/>
</dbReference>
<dbReference type="PANTHER" id="PTHR45527:SF1">
    <property type="entry name" value="FATTY ACID SYNTHASE"/>
    <property type="match status" value="1"/>
</dbReference>
<dbReference type="Pfam" id="PF13193">
    <property type="entry name" value="AMP-binding_C"/>
    <property type="match status" value="1"/>
</dbReference>
<dbReference type="Gene3D" id="3.30.559.10">
    <property type="entry name" value="Chloramphenicol acetyltransferase-like domain"/>
    <property type="match status" value="3"/>
</dbReference>
<dbReference type="GO" id="GO:0009366">
    <property type="term" value="C:enterobactin synthetase complex"/>
    <property type="evidence" value="ECO:0007669"/>
    <property type="project" value="TreeGrafter"/>
</dbReference>
<dbReference type="GO" id="GO:0047527">
    <property type="term" value="F:2,3-dihydroxybenzoate-serine ligase activity"/>
    <property type="evidence" value="ECO:0007669"/>
    <property type="project" value="TreeGrafter"/>
</dbReference>
<keyword evidence="3" id="KW-0597">Phosphoprotein</keyword>
<dbReference type="Gene3D" id="3.40.50.12780">
    <property type="entry name" value="N-terminal domain of ligase-like"/>
    <property type="match status" value="1"/>
</dbReference>
<dbReference type="OrthoDB" id="9803968at2"/>
<dbReference type="Gene3D" id="3.40.50.980">
    <property type="match status" value="2"/>
</dbReference>
<dbReference type="PROSITE" id="PS50075">
    <property type="entry name" value="CARRIER"/>
    <property type="match status" value="2"/>
</dbReference>
<dbReference type="PROSITE" id="PS00012">
    <property type="entry name" value="PHOSPHOPANTETHEINE"/>
    <property type="match status" value="2"/>
</dbReference>
<dbReference type="InterPro" id="IPR006162">
    <property type="entry name" value="Ppantetheine_attach_site"/>
</dbReference>
<dbReference type="SMART" id="SM00823">
    <property type="entry name" value="PKS_PP"/>
    <property type="match status" value="2"/>
</dbReference>
<dbReference type="Pfam" id="PF00668">
    <property type="entry name" value="Condensation"/>
    <property type="match status" value="3"/>
</dbReference>
<keyword evidence="5" id="KW-0677">Repeat</keyword>
<dbReference type="PROSITE" id="PS00455">
    <property type="entry name" value="AMP_BINDING"/>
    <property type="match status" value="2"/>
</dbReference>
<dbReference type="FunFam" id="3.40.50.980:FF:000001">
    <property type="entry name" value="Non-ribosomal peptide synthetase"/>
    <property type="match status" value="2"/>
</dbReference>
<dbReference type="InterPro" id="IPR045851">
    <property type="entry name" value="AMP-bd_C_sf"/>
</dbReference>
<comment type="cofactor">
    <cofactor evidence="1">
        <name>pantetheine 4'-phosphate</name>
        <dbReference type="ChEBI" id="CHEBI:47942"/>
    </cofactor>
</comment>
<dbReference type="NCBIfam" id="TIGR01720">
    <property type="entry name" value="NRPS-para261"/>
    <property type="match status" value="1"/>
</dbReference>
<feature type="domain" description="Carrier" evidence="7">
    <location>
        <begin position="997"/>
        <end position="1072"/>
    </location>
</feature>
<dbReference type="GO" id="GO:0009239">
    <property type="term" value="P:enterobactin biosynthetic process"/>
    <property type="evidence" value="ECO:0007669"/>
    <property type="project" value="TreeGrafter"/>
</dbReference>
<sequence>MNEIFQKLAALSPERRQLLEKKLQAQGIVVPTSTAIPRRSDGDTALPLSFAQQRLWFMQQLEPDTVAYNMNLALRLDGAVDQAALARAFAVLVARHEPLRTRFTLAADGQPRQIVEPTVAYGLAYHDYRSEADPDASARKQVDALVGTPYDLTRPPVRAVLLQVGEGAYVLALGMHHIISDRWSMGVFARDLSKLYEAEVTGKTADLVVLPVQFADWTLWQRELLEGPVLRDQLAYWTDRLSGDLPVLELPLDRPRSTTASFSGAHHPVLFDRDLALRLRRLAVQQNVSLFTLLLTAFNILLHLYGDSDDIVVGSEVANRDRPETQTMMGPLVNTLVLRNDLSGDPTFEALLQAVNGNVRRGLAHQDVPFERLVEALNPDRSLAELNPLFQVKFDIQHNVAPTPGLHGVSIEPYPLREVATKYDLRFNLEDDQPDIKGKVEYSRQIFDERTIADMVRRFETLLATLTDDPQRRLSTLALLSPEETIAAIAAGSGPERDFPTTQCLYDLIAAQTDETPDAPAVTDGETDWSYRELEAQSSRIAAALVNAGVRPGDRVGICMRRSPSMIAGLHGILQAGGAYVPLDADYPADRLAFIAADAGVGILLSDHRPAFVSSDTLQLLDVNTLPDARLETRTRPSPNDLAYVIYTSGSTGRPKGVAIEHRSVVAFMHWARERFTRAELAYTLVPTSISFDLSVFELYAPLVIGGALVVTDHFLTLPSLAGKVDVTFINTVPSLLQELLQEHRLPDSVRTATFCGEPLPASLVEKLRADYPDLHIHNLYGPSEDTVFSTEVPLHGAGYSGGVVPIGVPLPNTKAYILDRAGRIRPPGLSGELYLAGTGLARGYFGRPDQTAERFLPDPFSDTPGSRLYRTGDRISRSADGMLEFRGRLDHQVKIRGLRIETGEIEHHLEKHPDIAKAVVAVTGGADKQLAAFIELREGAASDETALRRAVAQVLPAHMVPTLWCFVPRLPQQPNGKVDRAALPALTDVSVAGKVAPTNDLERRIADVWAEVLQIEEVGITDNFFKLGGHSLLAMRMIARLSSALSTKDVLRTLFEFPRLKDFAAAIAEALGASDAPHHGVTALPEGSPVPLSFAQQRLWTLSQLEPDSPFYNVPAAIRFSGPLNQTHLRAAFEHLVARHDALRTRIVSENGQPTIEVHPQAELDFASHETNEDRLAEDIAAECARPFDLANGPLFRARVFSLGAQQHVVLIVIHHIVSDAQSVQLVMRDVAGFYNALARDDDTPNLPPLPLRYGDFAAWQRQQPLDEHIEYWRSKLENAPPLLELPTDFPRGAQQDFSGHSLRFELNADLTTRLAGLAIDHDATPFIVVLSAFTTLLARYAGTSEVVIGTPISQRPDPALEQVIGLFVNTLALTLDHDPSTCFSGQVDKVRDVLLDGFRHQDAPFESVVDALAVPRNWSHNPVFQAMFTWQGTEPTTVGLDGLASHPMPLRQDTSKVDLTLDVRQRDGRLACAFIYRTDLFRPDTIGNMAEAFQELVESLIATPDTPQAQISFLPERQRQQIAQWNDTARTYAAEPNSLHGFFERSAARTPDAIALTDRARSLSYAALDRRANTLARHLMSLGIGRGACVGICMNRDIDLVAAMLAVLKAGATYVPLDPKYPVDRIAFIARDAKLALLLTREEREHFSGLPMLDPTTVWGNALAEPDAAEPEASQIPAGGVDGRDLAYLIYTSGSTGTPKGVAIEHRNAVAFTHWALETFTSDQLAGMLASTSVCFDLSIFEIFVTLASGGRIFIVEDLFDLPDAPFADEVTLINTVPTPMTELMRFGPLPCNARTVCLAGEPLPPSLAAAILDSGTVDGLYNLYGPSEDTTYSTGYRLLASGDPIHIGKPITNTQAHVLDAAMQEVPIGMPGELYLSGQGIARGYHDRPDLTAERFLPNPFSETGAARVLYRTGDRVRRLTDGNIDYLGRCDRQMKISGFRIEPGEVEAVLMRYPGVTGAAVDAWRDASGYTRLAAWVETAAPIAKTGLSSYLADQLPRHLVPTLFAQLDKLPRLPNGKLDRKALPDPSVETEAGVEDDAPRAGFEQRLAALWAKLLGRATIGRNDNFFALGGDSILAIQVVALARQQGIAISPRHLFQYATLSALAASVSNLVNDASERGPFTGEVPLGPAQHWFFEQDYAEPNHWNQALLLRPSRRLGAETVQGAMDALHAAHDALRSRFEQGRGGWKQIVAGIEPAPRLRTVSCSAEEFAEVLSTETNALQRSFDLGHGPVWGAVLINLAEGEQRLAIAAHHLVIDGVSWRILLDDLGHRLASSGSADEPPVRLRSSAFGDWVRKLADTDNLDAEFDYWTSVSSGDSAPIPVDRAEGSNLAGDTELVELLIDPEMTNRLLQEVPAHFPVKADELMLAALFAAVRQWTEHDRLRIVLESHGRPDLFETVDLTRTVGWFTGLYPVLLEADPQADARATLLAVKESLRRVPNDGIGYGVLKYLHHKSLPRLEDVAQIRFNYLGQTDQLFSGDAAFTRAAEAAGDARGASNARGVLIDVSGIVTGRKLRVRWAYSARQYDRRTIESLSDGFRQHLAAFIDVCLSTTDSGYTPADFPHMDFGQDDLEAILRNL</sequence>
<gene>
    <name evidence="8" type="ORF">GR138_09800</name>
</gene>
<accession>A0A6N8S8S3</accession>
<protein>
    <submittedName>
        <fullName evidence="8">Amino acid adenylation domain-containing protein</fullName>
    </submittedName>
</protein>
<dbReference type="GO" id="GO:0031177">
    <property type="term" value="F:phosphopantetheine binding"/>
    <property type="evidence" value="ECO:0007669"/>
    <property type="project" value="InterPro"/>
</dbReference>
<dbReference type="InterPro" id="IPR000873">
    <property type="entry name" value="AMP-dep_synth/lig_dom"/>
</dbReference>
<evidence type="ECO:0000259" key="7">
    <source>
        <dbReference type="PROSITE" id="PS50075"/>
    </source>
</evidence>
<dbReference type="InterPro" id="IPR042099">
    <property type="entry name" value="ANL_N_sf"/>
</dbReference>
<dbReference type="NCBIfam" id="NF003417">
    <property type="entry name" value="PRK04813.1"/>
    <property type="match status" value="2"/>
</dbReference>
<dbReference type="FunFam" id="1.10.1200.10:FF:000005">
    <property type="entry name" value="Nonribosomal peptide synthetase 1"/>
    <property type="match status" value="2"/>
</dbReference>
<dbReference type="SUPFAM" id="SSF52777">
    <property type="entry name" value="CoA-dependent acyltransferases"/>
    <property type="match status" value="6"/>
</dbReference>
<evidence type="ECO:0000256" key="4">
    <source>
        <dbReference type="ARBA" id="ARBA00022723"/>
    </source>
</evidence>
<dbReference type="InterPro" id="IPR009081">
    <property type="entry name" value="PP-bd_ACP"/>
</dbReference>
<dbReference type="SUPFAM" id="SSF56801">
    <property type="entry name" value="Acetyl-CoA synthetase-like"/>
    <property type="match status" value="2"/>
</dbReference>
<dbReference type="Gene3D" id="3.30.300.30">
    <property type="match status" value="2"/>
</dbReference>
<name>A0A6N8S8S3_9HYPH</name>
<proteinExistence type="predicted"/>
<dbReference type="CDD" id="cd19531">
    <property type="entry name" value="LCL_NRPS-like"/>
    <property type="match status" value="2"/>
</dbReference>
<dbReference type="CDD" id="cd19534">
    <property type="entry name" value="E_NRPS"/>
    <property type="match status" value="1"/>
</dbReference>
<dbReference type="EMBL" id="WUMK01000003">
    <property type="protein sequence ID" value="MXN45485.1"/>
    <property type="molecule type" value="Genomic_DNA"/>
</dbReference>
<keyword evidence="9" id="KW-1185">Reference proteome</keyword>
<evidence type="ECO:0000313" key="9">
    <source>
        <dbReference type="Proteomes" id="UP000435802"/>
    </source>
</evidence>
<dbReference type="SUPFAM" id="SSF47336">
    <property type="entry name" value="ACP-like"/>
    <property type="match status" value="2"/>
</dbReference>
<dbReference type="GO" id="GO:0005829">
    <property type="term" value="C:cytosol"/>
    <property type="evidence" value="ECO:0007669"/>
    <property type="project" value="TreeGrafter"/>
</dbReference>
<dbReference type="NCBIfam" id="TIGR01733">
    <property type="entry name" value="AA-adenyl-dom"/>
    <property type="match status" value="2"/>
</dbReference>
<dbReference type="PANTHER" id="PTHR45527">
    <property type="entry name" value="NONRIBOSOMAL PEPTIDE SYNTHETASE"/>
    <property type="match status" value="1"/>
</dbReference>
<dbReference type="FunFam" id="2.30.38.10:FF:000001">
    <property type="entry name" value="Non-ribosomal peptide synthetase PvdI"/>
    <property type="match status" value="1"/>
</dbReference>
<dbReference type="InterPro" id="IPR023213">
    <property type="entry name" value="CAT-like_dom_sf"/>
</dbReference>
<dbReference type="GO" id="GO:0046872">
    <property type="term" value="F:metal ion binding"/>
    <property type="evidence" value="ECO:0007669"/>
    <property type="project" value="UniProtKB-KW"/>
</dbReference>
<organism evidence="8 9">
    <name type="scientific">Shinella kummerowiae</name>
    <dbReference type="NCBI Taxonomy" id="417745"/>
    <lineage>
        <taxon>Bacteria</taxon>
        <taxon>Pseudomonadati</taxon>
        <taxon>Pseudomonadota</taxon>
        <taxon>Alphaproteobacteria</taxon>
        <taxon>Hyphomicrobiales</taxon>
        <taxon>Rhizobiaceae</taxon>
        <taxon>Shinella</taxon>
    </lineage>
</organism>
<evidence type="ECO:0000256" key="5">
    <source>
        <dbReference type="ARBA" id="ARBA00022737"/>
    </source>
</evidence>
<dbReference type="InterPro" id="IPR036736">
    <property type="entry name" value="ACP-like_sf"/>
</dbReference>
<dbReference type="SMART" id="SM01294">
    <property type="entry name" value="PKS_PP_betabranch"/>
    <property type="match status" value="1"/>
</dbReference>
<dbReference type="Gene3D" id="1.10.1200.10">
    <property type="entry name" value="ACP-like"/>
    <property type="match status" value="2"/>
</dbReference>
<dbReference type="Pfam" id="PF00501">
    <property type="entry name" value="AMP-binding"/>
    <property type="match status" value="2"/>
</dbReference>
<keyword evidence="2" id="KW-0596">Phosphopantetheine</keyword>
<dbReference type="Gene3D" id="2.30.38.10">
    <property type="entry name" value="Luciferase, Domain 3"/>
    <property type="match status" value="1"/>
</dbReference>
<feature type="region of interest" description="Disordered" evidence="6">
    <location>
        <begin position="2021"/>
        <end position="2041"/>
    </location>
</feature>
<dbReference type="InterPro" id="IPR001242">
    <property type="entry name" value="Condensation_dom"/>
</dbReference>